<proteinExistence type="predicted"/>
<dbReference type="EMBL" id="CP007014">
    <property type="protein sequence ID" value="AHG43659.1"/>
    <property type="molecule type" value="Genomic_DNA"/>
</dbReference>
<dbReference type="AlphaFoldDB" id="W0MYJ4"/>
<dbReference type="HOGENOM" id="CLU_3301682_0_0_6"/>
<dbReference type="Proteomes" id="UP000019089">
    <property type="component" value="Chromosome"/>
</dbReference>
<evidence type="ECO:0000313" key="2">
    <source>
        <dbReference type="Proteomes" id="UP000019089"/>
    </source>
</evidence>
<name>W0MYJ4_PSESX</name>
<dbReference type="eggNOG" id="ENOG5031JV2">
    <property type="taxonomic scope" value="Bacteria"/>
</dbReference>
<sequence length="40" mass="4083">MANLGVKGAQAQSAGTDWALGAPLIKKCAILAVSGRDDQR</sequence>
<protein>
    <submittedName>
        <fullName evidence="1">Uncharacterized protein</fullName>
    </submittedName>
</protein>
<dbReference type="KEGG" id="psyr:N018_18730"/>
<organism evidence="1 2">
    <name type="scientific">Pseudomonas syringae CC1557</name>
    <dbReference type="NCBI Taxonomy" id="1357279"/>
    <lineage>
        <taxon>Bacteria</taxon>
        <taxon>Pseudomonadati</taxon>
        <taxon>Pseudomonadota</taxon>
        <taxon>Gammaproteobacteria</taxon>
        <taxon>Pseudomonadales</taxon>
        <taxon>Pseudomonadaceae</taxon>
        <taxon>Pseudomonas</taxon>
        <taxon>Pseudomonas syringae</taxon>
    </lineage>
</organism>
<accession>W0MYJ4</accession>
<gene>
    <name evidence="1" type="ORF">N018_18730</name>
</gene>
<reference evidence="1 2" key="1">
    <citation type="submission" date="2013-12" db="EMBL/GenBank/DDBJ databases">
        <title>Interactions Between Genome Architecture and Virulence Genes in Pseudomonas syringae, strain CC1557 as a model.</title>
        <authorList>
            <person name="Baltrus D."/>
            <person name="Hockett K."/>
            <person name="Karlsrud E."/>
            <person name="Dougherty K."/>
            <person name="Nishimura M."/>
        </authorList>
    </citation>
    <scope>NUCLEOTIDE SEQUENCE [LARGE SCALE GENOMIC DNA]</scope>
    <source>
        <strain evidence="1 2">CC1557</strain>
    </source>
</reference>
<evidence type="ECO:0000313" key="1">
    <source>
        <dbReference type="EMBL" id="AHG43659.1"/>
    </source>
</evidence>